<dbReference type="EMBL" id="BAAFSV010000005">
    <property type="protein sequence ID" value="GAB1319502.1"/>
    <property type="molecule type" value="Genomic_DNA"/>
</dbReference>
<feature type="domain" description="Myb-like DNA-binding" evidence="2">
    <location>
        <begin position="9"/>
        <end position="56"/>
    </location>
</feature>
<comment type="caution">
    <text evidence="3">The sequence shown here is derived from an EMBL/GenBank/DDBJ whole genome shotgun (WGS) entry which is preliminary data.</text>
</comment>
<reference evidence="3 4" key="1">
    <citation type="submission" date="2024-09" db="EMBL/GenBank/DDBJ databases">
        <title>Itraconazole resistance in Madurella fahalii resulting from another homologue of gene encoding cytochrome P450 14-alpha sterol demethylase (CYP51).</title>
        <authorList>
            <person name="Yoshioka I."/>
            <person name="Fahal A.H."/>
            <person name="Kaneko S."/>
            <person name="Yaguchi T."/>
        </authorList>
    </citation>
    <scope>NUCLEOTIDE SEQUENCE [LARGE SCALE GENOMIC DNA]</scope>
    <source>
        <strain evidence="3 4">IFM 68171</strain>
    </source>
</reference>
<evidence type="ECO:0000313" key="3">
    <source>
        <dbReference type="EMBL" id="GAB1319502.1"/>
    </source>
</evidence>
<proteinExistence type="predicted"/>
<dbReference type="InterPro" id="IPR054505">
    <property type="entry name" value="Myb_DNA-bind_8"/>
</dbReference>
<dbReference type="Proteomes" id="UP001628179">
    <property type="component" value="Unassembled WGS sequence"/>
</dbReference>
<accession>A0ABQ0GP36</accession>
<feature type="compositionally biased region" description="Basic and acidic residues" evidence="1">
    <location>
        <begin position="300"/>
        <end position="310"/>
    </location>
</feature>
<keyword evidence="4" id="KW-1185">Reference proteome</keyword>
<organism evidence="3 4">
    <name type="scientific">Madurella fahalii</name>
    <dbReference type="NCBI Taxonomy" id="1157608"/>
    <lineage>
        <taxon>Eukaryota</taxon>
        <taxon>Fungi</taxon>
        <taxon>Dikarya</taxon>
        <taxon>Ascomycota</taxon>
        <taxon>Pezizomycotina</taxon>
        <taxon>Sordariomycetes</taxon>
        <taxon>Sordariomycetidae</taxon>
        <taxon>Sordariales</taxon>
        <taxon>Sordariales incertae sedis</taxon>
        <taxon>Madurella</taxon>
    </lineage>
</organism>
<dbReference type="GeneID" id="98180454"/>
<name>A0ABQ0GP36_9PEZI</name>
<gene>
    <name evidence="3" type="ORF">MFIFM68171_09712</name>
</gene>
<dbReference type="RefSeq" id="XP_070921232.1">
    <property type="nucleotide sequence ID" value="XM_071065131.1"/>
</dbReference>
<feature type="region of interest" description="Disordered" evidence="1">
    <location>
        <begin position="274"/>
        <end position="310"/>
    </location>
</feature>
<feature type="region of interest" description="Disordered" evidence="1">
    <location>
        <begin position="58"/>
        <end position="135"/>
    </location>
</feature>
<feature type="compositionally biased region" description="Basic residues" evidence="1">
    <location>
        <begin position="58"/>
        <end position="69"/>
    </location>
</feature>
<evidence type="ECO:0000259" key="2">
    <source>
        <dbReference type="Pfam" id="PF22980"/>
    </source>
</evidence>
<feature type="compositionally biased region" description="Polar residues" evidence="1">
    <location>
        <begin position="278"/>
        <end position="296"/>
    </location>
</feature>
<protein>
    <recommendedName>
        <fullName evidence="2">Myb-like DNA-binding domain-containing protein</fullName>
    </recommendedName>
</protein>
<evidence type="ECO:0000313" key="4">
    <source>
        <dbReference type="Proteomes" id="UP001628179"/>
    </source>
</evidence>
<evidence type="ECO:0000256" key="1">
    <source>
        <dbReference type="SAM" id="MobiDB-lite"/>
    </source>
</evidence>
<dbReference type="Pfam" id="PF22980">
    <property type="entry name" value="Myb_DNA-bind_8"/>
    <property type="match status" value="1"/>
</dbReference>
<sequence length="310" mass="34930">MSIHDSPMARFLLAIIVQMDPKDVKWEDVARSPILDEKITSGHAARMRYSRFRKAILRIPTKPRRKRKNISATPGVPAKQAPSTERKPASYAANESQAEPQDHGTSSRKRTAETAEPRFPSLDFSSTQKERLGNQEGESTSFYLLNRMAVLILPPWGSLAPVGLEGTLVDTGIFNEGQDMPEPPKCYTYDRVDGRIIRVKGWASGYEDGGPFVRQREIPVLCVDNADFHLWSLGWAWASDLSPLNFHDPGSEIPLFDAARDYYLYRVRGYGLERRQGENPTQTPTMSGLLQQQQPADTEDAFRPLPSREL</sequence>